<evidence type="ECO:0000259" key="1">
    <source>
        <dbReference type="PROSITE" id="PS51186"/>
    </source>
</evidence>
<protein>
    <submittedName>
        <fullName evidence="2">GNAT family N-acetyltransferase</fullName>
    </submittedName>
</protein>
<dbReference type="SUPFAM" id="SSF55729">
    <property type="entry name" value="Acyl-CoA N-acyltransferases (Nat)"/>
    <property type="match status" value="1"/>
</dbReference>
<dbReference type="RefSeq" id="WP_149690973.1">
    <property type="nucleotide sequence ID" value="NZ_SDPQ02000004.1"/>
</dbReference>
<dbReference type="EMBL" id="SDPQ02000004">
    <property type="protein sequence ID" value="KAA1394363.1"/>
    <property type="molecule type" value="Genomic_DNA"/>
</dbReference>
<reference evidence="2" key="1">
    <citation type="submission" date="2019-09" db="EMBL/GenBank/DDBJ databases">
        <authorList>
            <person name="Li J."/>
        </authorList>
    </citation>
    <scope>NUCLEOTIDE SEQUENCE [LARGE SCALE GENOMIC DNA]</scope>
    <source>
        <strain evidence="2">JCM 14732</strain>
    </source>
</reference>
<accession>A0A5M4F9J2</accession>
<evidence type="ECO:0000313" key="3">
    <source>
        <dbReference type="Proteomes" id="UP000380867"/>
    </source>
</evidence>
<dbReference type="PROSITE" id="PS51186">
    <property type="entry name" value="GNAT"/>
    <property type="match status" value="1"/>
</dbReference>
<dbReference type="InterPro" id="IPR000182">
    <property type="entry name" value="GNAT_dom"/>
</dbReference>
<organism evidence="2 3">
    <name type="scientific">Aeromicrobium ginsengisoli</name>
    <dbReference type="NCBI Taxonomy" id="363867"/>
    <lineage>
        <taxon>Bacteria</taxon>
        <taxon>Bacillati</taxon>
        <taxon>Actinomycetota</taxon>
        <taxon>Actinomycetes</taxon>
        <taxon>Propionibacteriales</taxon>
        <taxon>Nocardioidaceae</taxon>
        <taxon>Aeromicrobium</taxon>
    </lineage>
</organism>
<dbReference type="Gene3D" id="3.40.630.30">
    <property type="match status" value="1"/>
</dbReference>
<evidence type="ECO:0000313" key="2">
    <source>
        <dbReference type="EMBL" id="KAA1394363.1"/>
    </source>
</evidence>
<dbReference type="Proteomes" id="UP000380867">
    <property type="component" value="Unassembled WGS sequence"/>
</dbReference>
<comment type="caution">
    <text evidence="2">The sequence shown here is derived from an EMBL/GenBank/DDBJ whole genome shotgun (WGS) entry which is preliminary data.</text>
</comment>
<dbReference type="GO" id="GO:0016747">
    <property type="term" value="F:acyltransferase activity, transferring groups other than amino-acyl groups"/>
    <property type="evidence" value="ECO:0007669"/>
    <property type="project" value="InterPro"/>
</dbReference>
<dbReference type="PANTHER" id="PTHR43610:SF1">
    <property type="entry name" value="N-ACETYLTRANSFERASE DOMAIN-CONTAINING PROTEIN"/>
    <property type="match status" value="1"/>
</dbReference>
<dbReference type="Pfam" id="PF13302">
    <property type="entry name" value="Acetyltransf_3"/>
    <property type="match status" value="1"/>
</dbReference>
<sequence length="201" mass="22483">MSVSPEDYYAAPTLTGNHVRLEQLQPHHAAGVLGASDDDEVFTWQAFARPDTIEQAEALVGLYLTRPCTVPWVQVDQASGEVAGLTTYYDIDPTVRTVAIGSTWLGRRFWRTGVNTEAKLLLLRHAFDGLDCARVVWHVDIKNERSQAAVTRIGGVREGVLRKHRIRRDGSWRDTVLFSMTDDEWPAARDALEERLAVSAP</sequence>
<gene>
    <name evidence="2" type="ORF">ESP70_019385</name>
</gene>
<dbReference type="InterPro" id="IPR016181">
    <property type="entry name" value="Acyl_CoA_acyltransferase"/>
</dbReference>
<feature type="domain" description="N-acetyltransferase" evidence="1">
    <location>
        <begin position="19"/>
        <end position="183"/>
    </location>
</feature>
<proteinExistence type="predicted"/>
<keyword evidence="3" id="KW-1185">Reference proteome</keyword>
<dbReference type="PANTHER" id="PTHR43610">
    <property type="entry name" value="BLL6696 PROTEIN"/>
    <property type="match status" value="1"/>
</dbReference>
<dbReference type="AlphaFoldDB" id="A0A5M4F9J2"/>
<dbReference type="OrthoDB" id="9795199at2"/>
<name>A0A5M4F9J2_9ACTN</name>